<dbReference type="Pfam" id="PF05175">
    <property type="entry name" value="MTS"/>
    <property type="match status" value="1"/>
</dbReference>
<dbReference type="GO" id="GO:0008168">
    <property type="term" value="F:methyltransferase activity"/>
    <property type="evidence" value="ECO:0007669"/>
    <property type="project" value="UniProtKB-KW"/>
</dbReference>
<accession>H2C3D7</accession>
<dbReference type="eggNOG" id="arCOG00910">
    <property type="taxonomic scope" value="Archaea"/>
</dbReference>
<gene>
    <name evidence="2" type="ORF">MetMK1DRAFT_00012610</name>
</gene>
<keyword evidence="3" id="KW-1185">Reference proteome</keyword>
<keyword evidence="2" id="KW-0808">Transferase</keyword>
<dbReference type="RefSeq" id="WP_009071549.1">
    <property type="nucleotide sequence ID" value="NZ_JH597761.1"/>
</dbReference>
<protein>
    <submittedName>
        <fullName evidence="2">Putative RNA methylase</fullName>
    </submittedName>
</protein>
<dbReference type="InterPro" id="IPR051720">
    <property type="entry name" value="rRNA_MeTrfase/Polyamine_Synth"/>
</dbReference>
<dbReference type="HOGENOM" id="CLU_074702_1_0_2"/>
<dbReference type="OrthoDB" id="31271at2157"/>
<name>H2C3D7_9CREN</name>
<dbReference type="PANTHER" id="PTHR23290:SF0">
    <property type="entry name" value="RRNA N6-ADENOSINE-METHYLTRANSFERASE METTL5"/>
    <property type="match status" value="1"/>
</dbReference>
<keyword evidence="2" id="KW-0489">Methyltransferase</keyword>
<dbReference type="EMBL" id="JH597761">
    <property type="protein sequence ID" value="EHP70758.1"/>
    <property type="molecule type" value="Genomic_DNA"/>
</dbReference>
<sequence>MERVPPHPSPKVELEQYLTPSHIASSLVWTAFIQGNITGKRVADLGCGTGRLCAGISRLEGECVCVEVDRESLQTAVRFFRGEGLDAEFVEGDCTQFTGRFDTVIQNPPFGVKVRGVDLLFLRTALRIARVVYSIHKSNPTTRELIRGEAQRQGFSVEVLGTEFPMRPYYPWHKSSLHRFLVDLYVFKKVA</sequence>
<dbReference type="STRING" id="671065.MetMK1DRAFT_00012610"/>
<proteinExistence type="predicted"/>
<dbReference type="PANTHER" id="PTHR23290">
    <property type="entry name" value="RRNA N6-ADENOSINE-METHYLTRANSFERASE METTL5"/>
    <property type="match status" value="1"/>
</dbReference>
<dbReference type="PRINTS" id="PR00507">
    <property type="entry name" value="N12N6MTFRASE"/>
</dbReference>
<dbReference type="SUPFAM" id="SSF53335">
    <property type="entry name" value="S-adenosyl-L-methionine-dependent methyltransferases"/>
    <property type="match status" value="1"/>
</dbReference>
<evidence type="ECO:0000259" key="1">
    <source>
        <dbReference type="Pfam" id="PF05175"/>
    </source>
</evidence>
<reference evidence="2 3" key="1">
    <citation type="submission" date="2012-01" db="EMBL/GenBank/DDBJ databases">
        <title>Improved High-Quality Draft sequence of Metallosphaera yellowstonensis MK1.</title>
        <authorList>
            <consortium name="US DOE Joint Genome Institute"/>
            <person name="Lucas S."/>
            <person name="Han J."/>
            <person name="Cheng J.-F."/>
            <person name="Goodwin L."/>
            <person name="Pitluck S."/>
            <person name="Peters L."/>
            <person name="Teshima H."/>
            <person name="Detter J.C."/>
            <person name="Han C."/>
            <person name="Tapia R."/>
            <person name="Land M."/>
            <person name="Hauser L."/>
            <person name="Kyrpides N."/>
            <person name="Kozubal M."/>
            <person name="Macur R.E."/>
            <person name="Jay Z."/>
            <person name="Inskeep W."/>
            <person name="Woyke T."/>
        </authorList>
    </citation>
    <scope>NUCLEOTIDE SEQUENCE [LARGE SCALE GENOMIC DNA]</scope>
    <source>
        <strain evidence="2 3">MK1</strain>
    </source>
</reference>
<dbReference type="InterPro" id="IPR007848">
    <property type="entry name" value="Small_mtfrase_dom"/>
</dbReference>
<dbReference type="AlphaFoldDB" id="H2C3D7"/>
<dbReference type="InterPro" id="IPR029063">
    <property type="entry name" value="SAM-dependent_MTases_sf"/>
</dbReference>
<dbReference type="CDD" id="cd02440">
    <property type="entry name" value="AdoMet_MTases"/>
    <property type="match status" value="1"/>
</dbReference>
<feature type="domain" description="Methyltransferase small" evidence="1">
    <location>
        <begin position="36"/>
        <end position="113"/>
    </location>
</feature>
<evidence type="ECO:0000313" key="2">
    <source>
        <dbReference type="EMBL" id="EHP70758.1"/>
    </source>
</evidence>
<evidence type="ECO:0000313" key="3">
    <source>
        <dbReference type="Proteomes" id="UP000003980"/>
    </source>
</evidence>
<dbReference type="GO" id="GO:0032259">
    <property type="term" value="P:methylation"/>
    <property type="evidence" value="ECO:0007669"/>
    <property type="project" value="UniProtKB-KW"/>
</dbReference>
<dbReference type="Gene3D" id="3.40.50.150">
    <property type="entry name" value="Vaccinia Virus protein VP39"/>
    <property type="match status" value="1"/>
</dbReference>
<organism evidence="2 3">
    <name type="scientific">Metallosphaera yellowstonensis MK1</name>
    <dbReference type="NCBI Taxonomy" id="671065"/>
    <lineage>
        <taxon>Archaea</taxon>
        <taxon>Thermoproteota</taxon>
        <taxon>Thermoprotei</taxon>
        <taxon>Sulfolobales</taxon>
        <taxon>Sulfolobaceae</taxon>
        <taxon>Metallosphaera</taxon>
    </lineage>
</organism>
<dbReference type="Proteomes" id="UP000003980">
    <property type="component" value="Unassembled WGS sequence"/>
</dbReference>